<keyword evidence="5 9" id="KW-0521">NADP</keyword>
<evidence type="ECO:0000256" key="9">
    <source>
        <dbReference type="HAMAP-Rule" id="MF_01576"/>
    </source>
</evidence>
<dbReference type="InterPro" id="IPR046346">
    <property type="entry name" value="Aminoacid_DH-like_N_sf"/>
</dbReference>
<evidence type="ECO:0000256" key="2">
    <source>
        <dbReference type="ARBA" id="ARBA00022563"/>
    </source>
</evidence>
<dbReference type="GO" id="GO:0000105">
    <property type="term" value="P:L-histidine biosynthetic process"/>
    <property type="evidence" value="ECO:0007669"/>
    <property type="project" value="UniProtKB-KW"/>
</dbReference>
<comment type="catalytic activity">
    <reaction evidence="9">
        <text>(6R)-5,10-methenyltetrahydrofolate + H2O = (6R)-10-formyltetrahydrofolate + H(+)</text>
        <dbReference type="Rhea" id="RHEA:23700"/>
        <dbReference type="ChEBI" id="CHEBI:15377"/>
        <dbReference type="ChEBI" id="CHEBI:15378"/>
        <dbReference type="ChEBI" id="CHEBI:57455"/>
        <dbReference type="ChEBI" id="CHEBI:195366"/>
        <dbReference type="EC" id="3.5.4.9"/>
    </reaction>
</comment>
<dbReference type="GO" id="GO:0004488">
    <property type="term" value="F:methylenetetrahydrofolate dehydrogenase (NADP+) activity"/>
    <property type="evidence" value="ECO:0007669"/>
    <property type="project" value="UniProtKB-UniRule"/>
</dbReference>
<reference evidence="12 13" key="1">
    <citation type="journal article" date="2015" name="Nature">
        <title>rRNA introns, odd ribosomes, and small enigmatic genomes across a large radiation of phyla.</title>
        <authorList>
            <person name="Brown C.T."/>
            <person name="Hug L.A."/>
            <person name="Thomas B.C."/>
            <person name="Sharon I."/>
            <person name="Castelle C.J."/>
            <person name="Singh A."/>
            <person name="Wilkins M.J."/>
            <person name="Williams K.H."/>
            <person name="Banfield J.F."/>
        </authorList>
    </citation>
    <scope>NUCLEOTIDE SEQUENCE [LARGE SCALE GENOMIC DNA]</scope>
</reference>
<gene>
    <name evidence="9" type="primary">folD</name>
    <name evidence="12" type="ORF">US28_C0004G0021</name>
</gene>
<dbReference type="Gene3D" id="3.40.50.720">
    <property type="entry name" value="NAD(P)-binding Rossmann-like Domain"/>
    <property type="match status" value="1"/>
</dbReference>
<dbReference type="GO" id="GO:0009086">
    <property type="term" value="P:methionine biosynthetic process"/>
    <property type="evidence" value="ECO:0007669"/>
    <property type="project" value="UniProtKB-KW"/>
</dbReference>
<keyword evidence="9" id="KW-0368">Histidine biosynthesis</keyword>
<dbReference type="HAMAP" id="MF_01576">
    <property type="entry name" value="THF_DHG_CYH"/>
    <property type="match status" value="1"/>
</dbReference>
<comment type="similarity">
    <text evidence="9">Belongs to the tetrahydrofolate dehydrogenase/cyclohydrolase family.</text>
</comment>
<dbReference type="InterPro" id="IPR020631">
    <property type="entry name" value="THF_DH/CycHdrlase_NAD-bd_dom"/>
</dbReference>
<dbReference type="EC" id="1.5.1.5" evidence="9"/>
<name>A0A0G0HVX5_9BACT</name>
<keyword evidence="6 9" id="KW-0560">Oxidoreductase</keyword>
<feature type="domain" description="Tetrahydrofolate dehydrogenase/cyclohydrolase catalytic" evidence="10">
    <location>
        <begin position="6"/>
        <end position="121"/>
    </location>
</feature>
<proteinExistence type="inferred from homology"/>
<feature type="domain" description="Tetrahydrofolate dehydrogenase/cyclohydrolase NAD(P)-binding" evidence="11">
    <location>
        <begin position="131"/>
        <end position="271"/>
    </location>
</feature>
<dbReference type="PATRIC" id="fig|1618417.4.peg.155"/>
<feature type="binding site" evidence="9">
    <location>
        <begin position="157"/>
        <end position="159"/>
    </location>
    <ligand>
        <name>NADP(+)</name>
        <dbReference type="ChEBI" id="CHEBI:58349"/>
    </ligand>
</feature>
<comment type="caution">
    <text evidence="12">The sequence shown here is derived from an EMBL/GenBank/DDBJ whole genome shotgun (WGS) entry which is preliminary data.</text>
</comment>
<dbReference type="Proteomes" id="UP000034448">
    <property type="component" value="Unassembled WGS sequence"/>
</dbReference>
<keyword evidence="4 9" id="KW-0378">Hydrolase</keyword>
<dbReference type="InterPro" id="IPR036291">
    <property type="entry name" value="NAD(P)-bd_dom_sf"/>
</dbReference>
<comment type="catalytic activity">
    <reaction evidence="9">
        <text>(6R)-5,10-methylene-5,6,7,8-tetrahydrofolate + NADP(+) = (6R)-5,10-methenyltetrahydrofolate + NADPH</text>
        <dbReference type="Rhea" id="RHEA:22812"/>
        <dbReference type="ChEBI" id="CHEBI:15636"/>
        <dbReference type="ChEBI" id="CHEBI:57455"/>
        <dbReference type="ChEBI" id="CHEBI:57783"/>
        <dbReference type="ChEBI" id="CHEBI:58349"/>
        <dbReference type="EC" id="1.5.1.5"/>
    </reaction>
</comment>
<dbReference type="Gene3D" id="3.40.50.10860">
    <property type="entry name" value="Leucine Dehydrogenase, chain A, domain 1"/>
    <property type="match status" value="1"/>
</dbReference>
<dbReference type="Pfam" id="PF00763">
    <property type="entry name" value="THF_DHG_CYH"/>
    <property type="match status" value="1"/>
</dbReference>
<comment type="function">
    <text evidence="9">Catalyzes the oxidation of 5,10-methylenetetrahydrofolate to 5,10-methenyltetrahydrofolate and then the hydrolysis of 5,10-methenyltetrahydrofolate to 10-formyltetrahydrofolate.</text>
</comment>
<evidence type="ECO:0000256" key="5">
    <source>
        <dbReference type="ARBA" id="ARBA00022857"/>
    </source>
</evidence>
<evidence type="ECO:0000256" key="7">
    <source>
        <dbReference type="ARBA" id="ARBA00023167"/>
    </source>
</evidence>
<dbReference type="UniPathway" id="UPA00193"/>
<organism evidence="12 13">
    <name type="scientific">Candidatus Daviesbacteria bacterium GW2011_GWA1_36_8</name>
    <dbReference type="NCBI Taxonomy" id="1618417"/>
    <lineage>
        <taxon>Bacteria</taxon>
        <taxon>Candidatus Daviesiibacteriota</taxon>
    </lineage>
</organism>
<keyword evidence="2 9" id="KW-0554">One-carbon metabolism</keyword>
<dbReference type="GO" id="GO:0005829">
    <property type="term" value="C:cytosol"/>
    <property type="evidence" value="ECO:0007669"/>
    <property type="project" value="TreeGrafter"/>
</dbReference>
<evidence type="ECO:0000256" key="8">
    <source>
        <dbReference type="ARBA" id="ARBA00023268"/>
    </source>
</evidence>
<dbReference type="Pfam" id="PF02882">
    <property type="entry name" value="THF_DHG_CYH_C"/>
    <property type="match status" value="1"/>
</dbReference>
<dbReference type="EMBL" id="LBSJ01000004">
    <property type="protein sequence ID" value="KKQ16179.1"/>
    <property type="molecule type" value="Genomic_DNA"/>
</dbReference>
<evidence type="ECO:0000313" key="13">
    <source>
        <dbReference type="Proteomes" id="UP000034448"/>
    </source>
</evidence>
<dbReference type="GO" id="GO:0004477">
    <property type="term" value="F:methenyltetrahydrofolate cyclohydrolase activity"/>
    <property type="evidence" value="ECO:0007669"/>
    <property type="project" value="UniProtKB-UniRule"/>
</dbReference>
<dbReference type="GO" id="GO:0035999">
    <property type="term" value="P:tetrahydrofolate interconversion"/>
    <property type="evidence" value="ECO:0007669"/>
    <property type="project" value="UniProtKB-UniRule"/>
</dbReference>
<evidence type="ECO:0000256" key="6">
    <source>
        <dbReference type="ARBA" id="ARBA00023002"/>
    </source>
</evidence>
<dbReference type="PRINTS" id="PR00085">
    <property type="entry name" value="THFDHDRGNASE"/>
</dbReference>
<dbReference type="AlphaFoldDB" id="A0A0G0HVX5"/>
<evidence type="ECO:0000256" key="3">
    <source>
        <dbReference type="ARBA" id="ARBA00022755"/>
    </source>
</evidence>
<accession>A0A0G0HVX5</accession>
<comment type="pathway">
    <text evidence="1 9">One-carbon metabolism; tetrahydrofolate interconversion.</text>
</comment>
<dbReference type="InterPro" id="IPR020867">
    <property type="entry name" value="THF_DH/CycHdrlase_CS"/>
</dbReference>
<keyword evidence="3 9" id="KW-0658">Purine biosynthesis</keyword>
<keyword evidence="8 9" id="KW-0511">Multifunctional enzyme</keyword>
<dbReference type="PANTHER" id="PTHR48099:SF5">
    <property type="entry name" value="C-1-TETRAHYDROFOLATE SYNTHASE, CYTOPLASMIC"/>
    <property type="match status" value="1"/>
</dbReference>
<dbReference type="CDD" id="cd01080">
    <property type="entry name" value="NAD_bind_m-THF_DH_Cyclohyd"/>
    <property type="match status" value="1"/>
</dbReference>
<keyword evidence="9" id="KW-0028">Amino-acid biosynthesis</keyword>
<dbReference type="GO" id="GO:0006164">
    <property type="term" value="P:purine nucleotide biosynthetic process"/>
    <property type="evidence" value="ECO:0007669"/>
    <property type="project" value="UniProtKB-KW"/>
</dbReference>
<sequence>MNSKILDGRKLAKSREAKLKKKLSSLKFTPKVVSILIGSDPPSVLYTSMKQKKALEVGIEFEPIEFSVDTPVSEIVKKIYELNKDPKIAGIMIQLPMPKEFLIGLDPKEIIELIDPKKDIDGLTSKRLVPPAAAKASMQILLDEGVEVKGKNAVVLGASELVGKPMGRLLEEYGAKVIVCNSKTEDLVEKTRKADIIVSAVGKPGILTGDMVSKGVVVVDIGAEKVGDKVVGDADFESVSKKASRITPVPGGVGPMTIIALMENVLELVEKYK</sequence>
<feature type="binding site" evidence="9">
    <location>
        <position position="223"/>
    </location>
    <ligand>
        <name>NADP(+)</name>
        <dbReference type="ChEBI" id="CHEBI:58349"/>
    </ligand>
</feature>
<dbReference type="InterPro" id="IPR020630">
    <property type="entry name" value="THF_DH/CycHdrlase_cat_dom"/>
</dbReference>
<evidence type="ECO:0000256" key="4">
    <source>
        <dbReference type="ARBA" id="ARBA00022801"/>
    </source>
</evidence>
<comment type="subunit">
    <text evidence="9">Homodimer.</text>
</comment>
<comment type="caution">
    <text evidence="9">Lacks conserved residue(s) required for the propagation of feature annotation.</text>
</comment>
<dbReference type="InterPro" id="IPR000672">
    <property type="entry name" value="THF_DH/CycHdrlase"/>
</dbReference>
<evidence type="ECO:0000256" key="1">
    <source>
        <dbReference type="ARBA" id="ARBA00004777"/>
    </source>
</evidence>
<dbReference type="SUPFAM" id="SSF53223">
    <property type="entry name" value="Aminoacid dehydrogenase-like, N-terminal domain"/>
    <property type="match status" value="1"/>
</dbReference>
<keyword evidence="7 9" id="KW-0486">Methionine biosynthesis</keyword>
<dbReference type="EC" id="3.5.4.9" evidence="9"/>
<dbReference type="SUPFAM" id="SSF51735">
    <property type="entry name" value="NAD(P)-binding Rossmann-fold domains"/>
    <property type="match status" value="1"/>
</dbReference>
<dbReference type="PANTHER" id="PTHR48099">
    <property type="entry name" value="C-1-TETRAHYDROFOLATE SYNTHASE, CYTOPLASMIC-RELATED"/>
    <property type="match status" value="1"/>
</dbReference>
<evidence type="ECO:0000313" key="12">
    <source>
        <dbReference type="EMBL" id="KKQ16179.1"/>
    </source>
</evidence>
<evidence type="ECO:0000259" key="11">
    <source>
        <dbReference type="Pfam" id="PF02882"/>
    </source>
</evidence>
<evidence type="ECO:0000259" key="10">
    <source>
        <dbReference type="Pfam" id="PF00763"/>
    </source>
</evidence>
<protein>
    <recommendedName>
        <fullName evidence="9">Bifunctional protein FolD</fullName>
    </recommendedName>
    <domain>
        <recommendedName>
            <fullName evidence="9">Methylenetetrahydrofolate dehydrogenase</fullName>
            <ecNumber evidence="9">1.5.1.5</ecNumber>
        </recommendedName>
    </domain>
    <domain>
        <recommendedName>
            <fullName evidence="9">Methenyltetrahydrofolate cyclohydrolase</fullName>
            <ecNumber evidence="9">3.5.4.9</ecNumber>
        </recommendedName>
    </domain>
</protein>
<dbReference type="PROSITE" id="PS00767">
    <property type="entry name" value="THF_DHG_CYH_2"/>
    <property type="match status" value="1"/>
</dbReference>